<keyword evidence="4" id="KW-1003">Cell membrane</keyword>
<dbReference type="PANTHER" id="PTHR30614">
    <property type="entry name" value="MEMBRANE COMPONENT OF AMINO ACID ABC TRANSPORTER"/>
    <property type="match status" value="1"/>
</dbReference>
<dbReference type="SUPFAM" id="SSF161098">
    <property type="entry name" value="MetI-like"/>
    <property type="match status" value="1"/>
</dbReference>
<dbReference type="InterPro" id="IPR000515">
    <property type="entry name" value="MetI-like"/>
</dbReference>
<keyword evidence="6" id="KW-0029">Amino-acid transport</keyword>
<dbReference type="PROSITE" id="PS50928">
    <property type="entry name" value="ABC_TM1"/>
    <property type="match status" value="1"/>
</dbReference>
<feature type="transmembrane region" description="Helical" evidence="9">
    <location>
        <begin position="297"/>
        <end position="320"/>
    </location>
</feature>
<dbReference type="PANTHER" id="PTHR30614:SF0">
    <property type="entry name" value="L-CYSTINE TRANSPORT SYSTEM PERMEASE PROTEIN TCYL"/>
    <property type="match status" value="1"/>
</dbReference>
<feature type="transmembrane region" description="Helical" evidence="9">
    <location>
        <begin position="471"/>
        <end position="489"/>
    </location>
</feature>
<comment type="similarity">
    <text evidence="2">Belongs to the binding-protein-dependent transport system permease family. HisMQ subfamily.</text>
</comment>
<dbReference type="Pfam" id="PF00528">
    <property type="entry name" value="BPD_transp_1"/>
    <property type="match status" value="1"/>
</dbReference>
<dbReference type="SUPFAM" id="SSF53850">
    <property type="entry name" value="Periplasmic binding protein-like II"/>
    <property type="match status" value="1"/>
</dbReference>
<evidence type="ECO:0000259" key="11">
    <source>
        <dbReference type="PROSITE" id="PS50928"/>
    </source>
</evidence>
<evidence type="ECO:0000256" key="3">
    <source>
        <dbReference type="ARBA" id="ARBA00022448"/>
    </source>
</evidence>
<proteinExistence type="inferred from homology"/>
<dbReference type="Gene3D" id="3.40.190.10">
    <property type="entry name" value="Periplasmic binding protein-like II"/>
    <property type="match status" value="2"/>
</dbReference>
<gene>
    <name evidence="12" type="ORF">SSA02_16540</name>
</gene>
<feature type="signal peptide" evidence="10">
    <location>
        <begin position="1"/>
        <end position="23"/>
    </location>
</feature>
<dbReference type="GO" id="GO:0022857">
    <property type="term" value="F:transmembrane transporter activity"/>
    <property type="evidence" value="ECO:0007669"/>
    <property type="project" value="InterPro"/>
</dbReference>
<evidence type="ECO:0000256" key="5">
    <source>
        <dbReference type="ARBA" id="ARBA00022692"/>
    </source>
</evidence>
<keyword evidence="8 9" id="KW-0472">Membrane</keyword>
<dbReference type="EMBL" id="BJVC01000003">
    <property type="protein sequence ID" value="GEL02491.1"/>
    <property type="molecule type" value="Genomic_DNA"/>
</dbReference>
<dbReference type="InterPro" id="IPR043429">
    <property type="entry name" value="ArtM/GltK/GlnP/TcyL/YhdX-like"/>
</dbReference>
<dbReference type="InterPro" id="IPR010065">
    <property type="entry name" value="AA_ABC_transptr_permease_3TM"/>
</dbReference>
<keyword evidence="3 9" id="KW-0813">Transport</keyword>
<dbReference type="NCBIfam" id="TIGR01726">
    <property type="entry name" value="HEQRo_perm_3TM"/>
    <property type="match status" value="1"/>
</dbReference>
<evidence type="ECO:0000256" key="8">
    <source>
        <dbReference type="ARBA" id="ARBA00023136"/>
    </source>
</evidence>
<evidence type="ECO:0000256" key="7">
    <source>
        <dbReference type="ARBA" id="ARBA00022989"/>
    </source>
</evidence>
<dbReference type="AlphaFoldDB" id="A0A511BQ72"/>
<accession>A0A511BQ72</accession>
<evidence type="ECO:0000256" key="6">
    <source>
        <dbReference type="ARBA" id="ARBA00022970"/>
    </source>
</evidence>
<dbReference type="Pfam" id="PF00497">
    <property type="entry name" value="SBP_bac_3"/>
    <property type="match status" value="1"/>
</dbReference>
<sequence length="510" mass="56647">MPRLFLLCLVAILGLAASGVVRAADRPGFLRDGTLTVCTNPTLPPMTFINGNDLSALDGFDIDLARALARYWHVAARFETMDFAGMFPSLAAGRCDLVISGVLKQRAREKLFDAVPYLESSPVVVSNGSAKPVTSFDALAGQTLAMQSGTSYAARIETINKDLVARNLPPIVIQQYPSEDQVVQQVLLGRTRNFLSQDVELFYRSAQLGDRVRVIFTPRMPDYEELAIYLRKEGQERAALTRAIDALRRDGTLERLEHKWNVGASARNALGVTTSRRRFDMPVFLSALFSRAFLKGALMTLVIALASHAMAILISLPIALKLNAPRSLWHPFLSLYVGVFRGAPTLLQLLFIWNALPQFFPIFHESWFSPFLATWICLSINESAYQVEINRAALRAIDPGQMAGGEALGMTTGQIYRHVIFPQALRVALPPTINEFISLLKTTSLASVISLQELLFVTQTQVARSFQFTEYYAAALVYYLAMVFVFLHIQKHIEKRFVWASRNGGGAHDA</sequence>
<dbReference type="OrthoDB" id="9814550at2"/>
<feature type="chain" id="PRO_5022068120" description="ABC transmembrane type-1 domain-containing protein" evidence="10">
    <location>
        <begin position="24"/>
        <end position="510"/>
    </location>
</feature>
<feature type="transmembrane region" description="Helical" evidence="9">
    <location>
        <begin position="332"/>
        <end position="353"/>
    </location>
</feature>
<evidence type="ECO:0000256" key="10">
    <source>
        <dbReference type="SAM" id="SignalP"/>
    </source>
</evidence>
<keyword evidence="10" id="KW-0732">Signal</keyword>
<name>A0A511BQ72_9PROT</name>
<comment type="subcellular location">
    <subcellularLocation>
        <location evidence="1">Cell inner membrane</location>
        <topology evidence="1">Multi-pass membrane protein</topology>
    </subcellularLocation>
    <subcellularLocation>
        <location evidence="9">Cell membrane</location>
        <topology evidence="9">Multi-pass membrane protein</topology>
    </subcellularLocation>
</comment>
<organism evidence="12 13">
    <name type="scientific">Swaminathania salitolerans</name>
    <dbReference type="NCBI Taxonomy" id="182838"/>
    <lineage>
        <taxon>Bacteria</taxon>
        <taxon>Pseudomonadati</taxon>
        <taxon>Pseudomonadota</taxon>
        <taxon>Alphaproteobacteria</taxon>
        <taxon>Acetobacterales</taxon>
        <taxon>Acetobacteraceae</taxon>
        <taxon>Swaminathania</taxon>
    </lineage>
</organism>
<evidence type="ECO:0000256" key="2">
    <source>
        <dbReference type="ARBA" id="ARBA00010072"/>
    </source>
</evidence>
<dbReference type="GO" id="GO:0006865">
    <property type="term" value="P:amino acid transport"/>
    <property type="evidence" value="ECO:0007669"/>
    <property type="project" value="UniProtKB-KW"/>
</dbReference>
<dbReference type="Gene3D" id="1.10.3720.10">
    <property type="entry name" value="MetI-like"/>
    <property type="match status" value="1"/>
</dbReference>
<evidence type="ECO:0000313" key="12">
    <source>
        <dbReference type="EMBL" id="GEL02491.1"/>
    </source>
</evidence>
<dbReference type="CDD" id="cd06261">
    <property type="entry name" value="TM_PBP2"/>
    <property type="match status" value="1"/>
</dbReference>
<dbReference type="GO" id="GO:0043190">
    <property type="term" value="C:ATP-binding cassette (ABC) transporter complex"/>
    <property type="evidence" value="ECO:0007669"/>
    <property type="project" value="InterPro"/>
</dbReference>
<evidence type="ECO:0000256" key="1">
    <source>
        <dbReference type="ARBA" id="ARBA00004429"/>
    </source>
</evidence>
<comment type="caution">
    <text evidence="12">The sequence shown here is derived from an EMBL/GenBank/DDBJ whole genome shotgun (WGS) entry which is preliminary data.</text>
</comment>
<keyword evidence="7 9" id="KW-1133">Transmembrane helix</keyword>
<keyword evidence="13" id="KW-1185">Reference proteome</keyword>
<feature type="domain" description="ABC transmembrane type-1" evidence="11">
    <location>
        <begin position="297"/>
        <end position="489"/>
    </location>
</feature>
<dbReference type="InterPro" id="IPR035906">
    <property type="entry name" value="MetI-like_sf"/>
</dbReference>
<dbReference type="SMART" id="SM00062">
    <property type="entry name" value="PBPb"/>
    <property type="match status" value="1"/>
</dbReference>
<reference evidence="12 13" key="1">
    <citation type="submission" date="2019-07" db="EMBL/GenBank/DDBJ databases">
        <title>Whole genome shotgun sequence of Swaminathania salitolerans NBRC 104436.</title>
        <authorList>
            <person name="Hosoyama A."/>
            <person name="Uohara A."/>
            <person name="Ohji S."/>
            <person name="Ichikawa N."/>
        </authorList>
    </citation>
    <scope>NUCLEOTIDE SEQUENCE [LARGE SCALE GENOMIC DNA]</scope>
    <source>
        <strain evidence="12 13">NBRC 104436</strain>
    </source>
</reference>
<keyword evidence="5 9" id="KW-0812">Transmembrane</keyword>
<dbReference type="RefSeq" id="WP_147093571.1">
    <property type="nucleotide sequence ID" value="NZ_BJVC01000003.1"/>
</dbReference>
<protein>
    <recommendedName>
        <fullName evidence="11">ABC transmembrane type-1 domain-containing protein</fullName>
    </recommendedName>
</protein>
<evidence type="ECO:0000256" key="9">
    <source>
        <dbReference type="RuleBase" id="RU363032"/>
    </source>
</evidence>
<dbReference type="Proteomes" id="UP000321405">
    <property type="component" value="Unassembled WGS sequence"/>
</dbReference>
<dbReference type="InterPro" id="IPR001638">
    <property type="entry name" value="Solute-binding_3/MltF_N"/>
</dbReference>
<evidence type="ECO:0000313" key="13">
    <source>
        <dbReference type="Proteomes" id="UP000321405"/>
    </source>
</evidence>
<evidence type="ECO:0000256" key="4">
    <source>
        <dbReference type="ARBA" id="ARBA00022475"/>
    </source>
</evidence>